<dbReference type="PROSITE" id="PS50928">
    <property type="entry name" value="ABC_TM1"/>
    <property type="match status" value="1"/>
</dbReference>
<dbReference type="Pfam" id="PF00528">
    <property type="entry name" value="BPD_transp_1"/>
    <property type="match status" value="1"/>
</dbReference>
<dbReference type="PANTHER" id="PTHR30614:SF0">
    <property type="entry name" value="L-CYSTINE TRANSPORT SYSTEM PERMEASE PROTEIN TCYL"/>
    <property type="match status" value="1"/>
</dbReference>
<sequence length="221" mass="24482">MRFNFEFFFSCFPALIAKIPFTLYLGVISFIASMALAIVLLIMRNSKISIFKGFATLFISFFRSTPYITQLFIFYYGLPQLIPSLVNLSAEVSFVISVALNSSAFIVEILRGGLLAVDKGQREAALSIGLNKFQVMTQVVIPQAFVSILPSLGNTFVGAVKNTAIAFTIGVVEILSESKILAARGFNYMEAYIAAGIVYWILILAIDLVQNRLEKRVCKFL</sequence>
<evidence type="ECO:0000256" key="6">
    <source>
        <dbReference type="ARBA" id="ARBA00022989"/>
    </source>
</evidence>
<dbReference type="OrthoDB" id="9787841at2"/>
<keyword evidence="2 8" id="KW-0813">Transport</keyword>
<dbReference type="PANTHER" id="PTHR30614">
    <property type="entry name" value="MEMBRANE COMPONENT OF AMINO ACID ABC TRANSPORTER"/>
    <property type="match status" value="1"/>
</dbReference>
<evidence type="ECO:0000256" key="4">
    <source>
        <dbReference type="ARBA" id="ARBA00022692"/>
    </source>
</evidence>
<dbReference type="InterPro" id="IPR000515">
    <property type="entry name" value="MetI-like"/>
</dbReference>
<evidence type="ECO:0000256" key="8">
    <source>
        <dbReference type="RuleBase" id="RU363032"/>
    </source>
</evidence>
<dbReference type="eggNOG" id="COG0765">
    <property type="taxonomic scope" value="Bacteria"/>
</dbReference>
<evidence type="ECO:0000256" key="5">
    <source>
        <dbReference type="ARBA" id="ARBA00022970"/>
    </source>
</evidence>
<dbReference type="AlphaFoldDB" id="B6G2A6"/>
<keyword evidence="6 8" id="KW-1133">Transmembrane helix</keyword>
<evidence type="ECO:0000313" key="10">
    <source>
        <dbReference type="EMBL" id="EEA84098.1"/>
    </source>
</evidence>
<protein>
    <submittedName>
        <fullName evidence="10">ABC transporter, permease protein</fullName>
    </submittedName>
</protein>
<keyword evidence="5" id="KW-0029">Amino-acid transport</keyword>
<dbReference type="SUPFAM" id="SSF161098">
    <property type="entry name" value="MetI-like"/>
    <property type="match status" value="1"/>
</dbReference>
<organism evidence="10 11">
    <name type="scientific">Peptacetobacter hiranonis (strain DSM 13275 / JCM 10541 / KCTC 15199 / TO-931)</name>
    <name type="common">Clostridium hiranonis</name>
    <dbReference type="NCBI Taxonomy" id="500633"/>
    <lineage>
        <taxon>Bacteria</taxon>
        <taxon>Bacillati</taxon>
        <taxon>Bacillota</taxon>
        <taxon>Clostridia</taxon>
        <taxon>Peptostreptococcales</taxon>
        <taxon>Peptostreptococcaceae</taxon>
        <taxon>Peptacetobacter</taxon>
    </lineage>
</organism>
<dbReference type="HOGENOM" id="CLU_019602_1_4_9"/>
<dbReference type="InterPro" id="IPR010065">
    <property type="entry name" value="AA_ABC_transptr_permease_3TM"/>
</dbReference>
<keyword evidence="11" id="KW-1185">Reference proteome</keyword>
<keyword evidence="7 8" id="KW-0472">Membrane</keyword>
<comment type="similarity">
    <text evidence="8">Belongs to the binding-protein-dependent transport system permease family.</text>
</comment>
<keyword evidence="4 8" id="KW-0812">Transmembrane</keyword>
<keyword evidence="3" id="KW-1003">Cell membrane</keyword>
<dbReference type="Gene3D" id="1.10.3720.10">
    <property type="entry name" value="MetI-like"/>
    <property type="match status" value="1"/>
</dbReference>
<dbReference type="InterPro" id="IPR043429">
    <property type="entry name" value="ArtM/GltK/GlnP/TcyL/YhdX-like"/>
</dbReference>
<accession>B6G2A6</accession>
<dbReference type="GO" id="GO:0043190">
    <property type="term" value="C:ATP-binding cassette (ABC) transporter complex"/>
    <property type="evidence" value="ECO:0007669"/>
    <property type="project" value="InterPro"/>
</dbReference>
<dbReference type="STRING" id="500633.CLOHIR_02268"/>
<comment type="subcellular location">
    <subcellularLocation>
        <location evidence="1 8">Cell membrane</location>
        <topology evidence="1 8">Multi-pass membrane protein</topology>
    </subcellularLocation>
</comment>
<evidence type="ECO:0000256" key="1">
    <source>
        <dbReference type="ARBA" id="ARBA00004651"/>
    </source>
</evidence>
<evidence type="ECO:0000256" key="3">
    <source>
        <dbReference type="ARBA" id="ARBA00022475"/>
    </source>
</evidence>
<reference evidence="10 11" key="2">
    <citation type="submission" date="2008-10" db="EMBL/GenBank/DDBJ databases">
        <title>Draft genome sequence of Clostridium hiranonis (DSM 13275).</title>
        <authorList>
            <person name="Sudarsanam P."/>
            <person name="Ley R."/>
            <person name="Guruge J."/>
            <person name="Turnbaugh P.J."/>
            <person name="Mahowald M."/>
            <person name="Liep D."/>
            <person name="Gordon J."/>
        </authorList>
    </citation>
    <scope>NUCLEOTIDE SEQUENCE [LARGE SCALE GENOMIC DNA]</scope>
    <source>
        <strain evidence="10 11">DSM 13275</strain>
    </source>
</reference>
<evidence type="ECO:0000256" key="7">
    <source>
        <dbReference type="ARBA" id="ARBA00023136"/>
    </source>
</evidence>
<evidence type="ECO:0000313" key="11">
    <source>
        <dbReference type="Proteomes" id="UP000003178"/>
    </source>
</evidence>
<gene>
    <name evidence="10" type="ORF">CLOHIR_02268</name>
</gene>
<dbReference type="Proteomes" id="UP000003178">
    <property type="component" value="Unassembled WGS sequence"/>
</dbReference>
<feature type="transmembrane region" description="Helical" evidence="8">
    <location>
        <begin position="23"/>
        <end position="42"/>
    </location>
</feature>
<dbReference type="RefSeq" id="WP_006441107.1">
    <property type="nucleotide sequence ID" value="NZ_DS995362.1"/>
</dbReference>
<evidence type="ECO:0000256" key="2">
    <source>
        <dbReference type="ARBA" id="ARBA00022448"/>
    </source>
</evidence>
<feature type="transmembrane region" description="Helical" evidence="8">
    <location>
        <begin position="191"/>
        <end position="209"/>
    </location>
</feature>
<feature type="domain" description="ABC transmembrane type-1" evidence="9">
    <location>
        <begin position="19"/>
        <end position="210"/>
    </location>
</feature>
<feature type="transmembrane region" description="Helical" evidence="8">
    <location>
        <begin position="54"/>
        <end position="78"/>
    </location>
</feature>
<proteinExistence type="inferred from homology"/>
<dbReference type="EMBL" id="ABWP01000090">
    <property type="protein sequence ID" value="EEA84098.1"/>
    <property type="molecule type" value="Genomic_DNA"/>
</dbReference>
<evidence type="ECO:0000259" key="9">
    <source>
        <dbReference type="PROSITE" id="PS50928"/>
    </source>
</evidence>
<dbReference type="GO" id="GO:0015184">
    <property type="term" value="F:L-cystine transmembrane transporter activity"/>
    <property type="evidence" value="ECO:0007669"/>
    <property type="project" value="TreeGrafter"/>
</dbReference>
<comment type="caution">
    <text evidence="10">The sequence shown here is derived from an EMBL/GenBank/DDBJ whole genome shotgun (WGS) entry which is preliminary data.</text>
</comment>
<dbReference type="CDD" id="cd06261">
    <property type="entry name" value="TM_PBP2"/>
    <property type="match status" value="1"/>
</dbReference>
<name>B6G2A6_PEPHT</name>
<reference evidence="10 11" key="1">
    <citation type="submission" date="2008-09" db="EMBL/GenBank/DDBJ databases">
        <authorList>
            <person name="Fulton L."/>
            <person name="Clifton S."/>
            <person name="Fulton B."/>
            <person name="Xu J."/>
            <person name="Minx P."/>
            <person name="Pepin K.H."/>
            <person name="Johnson M."/>
            <person name="Thiruvilangam P."/>
            <person name="Bhonagiri V."/>
            <person name="Nash W.E."/>
            <person name="Mardis E.R."/>
            <person name="Wilson R.K."/>
        </authorList>
    </citation>
    <scope>NUCLEOTIDE SEQUENCE [LARGE SCALE GENOMIC DNA]</scope>
    <source>
        <strain evidence="10 11">DSM 13275</strain>
    </source>
</reference>
<dbReference type="InterPro" id="IPR035906">
    <property type="entry name" value="MetI-like_sf"/>
</dbReference>
<dbReference type="NCBIfam" id="TIGR01726">
    <property type="entry name" value="HEQRo_perm_3TM"/>
    <property type="match status" value="1"/>
</dbReference>